<dbReference type="GO" id="GO:0004497">
    <property type="term" value="F:monooxygenase activity"/>
    <property type="evidence" value="ECO:0007669"/>
    <property type="project" value="InterPro"/>
</dbReference>
<dbReference type="Gene3D" id="1.10.630.10">
    <property type="entry name" value="Cytochrome P450"/>
    <property type="match status" value="1"/>
</dbReference>
<evidence type="ECO:0000256" key="3">
    <source>
        <dbReference type="ARBA" id="ARBA00022723"/>
    </source>
</evidence>
<protein>
    <recommendedName>
        <fullName evidence="9">Transcription factor MYC/MYB N-terminal domain-containing protein</fullName>
    </recommendedName>
</protein>
<dbReference type="InterPro" id="IPR025610">
    <property type="entry name" value="MYC/MYB_N"/>
</dbReference>
<evidence type="ECO:0000256" key="6">
    <source>
        <dbReference type="ARBA" id="ARBA00023015"/>
    </source>
</evidence>
<dbReference type="GO" id="GO:0016705">
    <property type="term" value="F:oxidoreductase activity, acting on paired donors, with incorporation or reduction of molecular oxygen"/>
    <property type="evidence" value="ECO:0007669"/>
    <property type="project" value="InterPro"/>
</dbReference>
<comment type="similarity">
    <text evidence="2">Belongs to the cytochrome P450 family.</text>
</comment>
<feature type="compositionally biased region" description="Basic and acidic residues" evidence="8">
    <location>
        <begin position="186"/>
        <end position="198"/>
    </location>
</feature>
<feature type="domain" description="Transcription factor MYC/MYB N-terminal" evidence="9">
    <location>
        <begin position="49"/>
        <end position="156"/>
    </location>
</feature>
<keyword evidence="7" id="KW-0804">Transcription</keyword>
<dbReference type="SUPFAM" id="SSF48264">
    <property type="entry name" value="Cytochrome P450"/>
    <property type="match status" value="1"/>
</dbReference>
<evidence type="ECO:0000256" key="4">
    <source>
        <dbReference type="ARBA" id="ARBA00023002"/>
    </source>
</evidence>
<dbReference type="InterPro" id="IPR001128">
    <property type="entry name" value="Cyt_P450"/>
</dbReference>
<name>A0A5J5BKI0_9ASTE</name>
<dbReference type="Proteomes" id="UP000325577">
    <property type="component" value="Linkage Group LG11"/>
</dbReference>
<keyword evidence="11" id="KW-1185">Reference proteome</keyword>
<evidence type="ECO:0000259" key="9">
    <source>
        <dbReference type="Pfam" id="PF14215"/>
    </source>
</evidence>
<proteinExistence type="inferred from homology"/>
<keyword evidence="5" id="KW-0408">Iron</keyword>
<keyword evidence="3" id="KW-0479">Metal-binding</keyword>
<dbReference type="OrthoDB" id="1470350at2759"/>
<dbReference type="Pfam" id="PF00067">
    <property type="entry name" value="p450"/>
    <property type="match status" value="1"/>
</dbReference>
<accession>A0A5J5BKI0</accession>
<comment type="cofactor">
    <cofactor evidence="1">
        <name>heme</name>
        <dbReference type="ChEBI" id="CHEBI:30413"/>
    </cofactor>
</comment>
<dbReference type="PANTHER" id="PTHR24296">
    <property type="entry name" value="CYTOCHROME P450"/>
    <property type="match status" value="1"/>
</dbReference>
<dbReference type="GO" id="GO:0005506">
    <property type="term" value="F:iron ion binding"/>
    <property type="evidence" value="ECO:0007669"/>
    <property type="project" value="InterPro"/>
</dbReference>
<evidence type="ECO:0000256" key="1">
    <source>
        <dbReference type="ARBA" id="ARBA00001971"/>
    </source>
</evidence>
<reference evidence="10 11" key="1">
    <citation type="submission" date="2019-09" db="EMBL/GenBank/DDBJ databases">
        <title>A chromosome-level genome assembly of the Chinese tupelo Nyssa sinensis.</title>
        <authorList>
            <person name="Yang X."/>
            <person name="Kang M."/>
            <person name="Yang Y."/>
            <person name="Xiong H."/>
            <person name="Wang M."/>
            <person name="Zhang Z."/>
            <person name="Wang Z."/>
            <person name="Wu H."/>
            <person name="Ma T."/>
            <person name="Liu J."/>
            <person name="Xi Z."/>
        </authorList>
    </citation>
    <scope>NUCLEOTIDE SEQUENCE [LARGE SCALE GENOMIC DNA]</scope>
    <source>
        <strain evidence="10">J267</strain>
        <tissue evidence="10">Leaf</tissue>
    </source>
</reference>
<keyword evidence="6" id="KW-0805">Transcription regulation</keyword>
<gene>
    <name evidence="10" type="ORF">F0562_021166</name>
</gene>
<keyword evidence="4" id="KW-0560">Oxidoreductase</keyword>
<evidence type="ECO:0000256" key="2">
    <source>
        <dbReference type="ARBA" id="ARBA00010617"/>
    </source>
</evidence>
<dbReference type="GO" id="GO:0020037">
    <property type="term" value="F:heme binding"/>
    <property type="evidence" value="ECO:0007669"/>
    <property type="project" value="InterPro"/>
</dbReference>
<evidence type="ECO:0000256" key="7">
    <source>
        <dbReference type="ARBA" id="ARBA00023163"/>
    </source>
</evidence>
<evidence type="ECO:0000256" key="5">
    <source>
        <dbReference type="ARBA" id="ARBA00023004"/>
    </source>
</evidence>
<dbReference type="InterPro" id="IPR036396">
    <property type="entry name" value="Cyt_P450_sf"/>
</dbReference>
<dbReference type="Pfam" id="PF14215">
    <property type="entry name" value="bHLH-MYC_N"/>
    <property type="match status" value="1"/>
</dbReference>
<feature type="region of interest" description="Disordered" evidence="8">
    <location>
        <begin position="186"/>
        <end position="213"/>
    </location>
</feature>
<dbReference type="AlphaFoldDB" id="A0A5J5BKI0"/>
<evidence type="ECO:0000313" key="11">
    <source>
        <dbReference type="Proteomes" id="UP000325577"/>
    </source>
</evidence>
<sequence length="423" mass="47672">MGEKFWLNEEEKAMVEAVVGNEVFEFLASSASDNVLSEFVSSAGDLGVRQGLCKTVEGSNWTYTIFWQVSRSKSGNSALIWGDEHFREPKGSEVGGGICSGEQKLEKGDTKKWVLQKLHACFGGSEKDDYAETLDSVSDVEMLYLTSMYYSFPFDMSSSPAQHLVLMSQVVAGALNSHTMVSGFETKEDSLIRSDERKPRKRGRKPANGREDTFQIDHQGKEELNEISSLESVDLLSRFLSSAVEDDVLREIREKSEAPVYEEVKDMVYTHASLCESMRLYPLVPVDSKEAMGDDVLPDGTVVKKGMRVTYHPYAMGRVESVWGSDWAKFRPERWLERDAAAEKWSFVARDSYTYPVFQAGSKICLGKEMAFLQMKRVVASVLRRFRVVPVVEDGVEPVFIVYLTSKMKGGFSIRIEERAENF</sequence>
<dbReference type="EMBL" id="CM018034">
    <property type="protein sequence ID" value="KAA8543339.1"/>
    <property type="molecule type" value="Genomic_DNA"/>
</dbReference>
<organism evidence="10 11">
    <name type="scientific">Nyssa sinensis</name>
    <dbReference type="NCBI Taxonomy" id="561372"/>
    <lineage>
        <taxon>Eukaryota</taxon>
        <taxon>Viridiplantae</taxon>
        <taxon>Streptophyta</taxon>
        <taxon>Embryophyta</taxon>
        <taxon>Tracheophyta</taxon>
        <taxon>Spermatophyta</taxon>
        <taxon>Magnoliopsida</taxon>
        <taxon>eudicotyledons</taxon>
        <taxon>Gunneridae</taxon>
        <taxon>Pentapetalae</taxon>
        <taxon>asterids</taxon>
        <taxon>Cornales</taxon>
        <taxon>Nyssaceae</taxon>
        <taxon>Nyssa</taxon>
    </lineage>
</organism>
<evidence type="ECO:0000313" key="10">
    <source>
        <dbReference type="EMBL" id="KAA8543339.1"/>
    </source>
</evidence>
<evidence type="ECO:0000256" key="8">
    <source>
        <dbReference type="SAM" id="MobiDB-lite"/>
    </source>
</evidence>